<dbReference type="EMBL" id="VTOX01000001">
    <property type="protein sequence ID" value="NKE64311.1"/>
    <property type="molecule type" value="Genomic_DNA"/>
</dbReference>
<comment type="caution">
    <text evidence="3">The sequence shown here is derived from an EMBL/GenBank/DDBJ whole genome shotgun (WGS) entry which is preliminary data.</text>
</comment>
<dbReference type="AlphaFoldDB" id="A0A7X6I4H2"/>
<dbReference type="Pfam" id="PF07793">
    <property type="entry name" value="DUF1631"/>
    <property type="match status" value="1"/>
</dbReference>
<sequence length="726" mass="78574">MQPVSSGSAQPPQYSACLQAAAEFGASVAQRVAGKAGEALLRAAATVDPDERRALIDASRLLAQYRECLRNAYPGCLHREFAALDRQEALRSKPLSFEALELMGEEQVEETVEVVRGQQAVLSAVEAELATLNALVSAAKGRATVSAAANPLRPEAWVQALRSASLQCEVPAWALVRWLPRLSEALGPELASVYRQLADVLRRQGVSDAAYALRTAPPARAPSPSALAPLLNLRDLRRLLVGEGERSGHSQWAPTDFGSPGAAAEPAAGETIGLTLPWALEALQDTRQLDEVMHRLHERRSTGDAASEVTTPAQALGQEVVRLMVDTMAGDRRLLPQVRQVLRELEPALLRLASNDPRFFRDPHHPTRQFLTEMTERSLAWPAADLPGFAAFLEPLQQVVAALATMSMETAEPFEYALHSLEAAWSQQEERSRRERANAARALIKAERRNLLARRIAERLRQRPDVRGAPAVIRHFLAGPWAQVMAAAQMADPSGSDDPGGYGAVADDLLWTTQRQVAAESRPSLARIVPGMVAALRGGLASIEYPEEKSREFLRELAALHRLAMQAADEAAAAPPAAHPAAPMDDEREHEFWLEPTEALESSLMEAVPAADREAVSQHAPLAGDHGAEPGDARAPVAIEHLQAGAWADLFIDGAWSRWRLAWASPQLLLFMFADGAGKYRSMTRSVLETLIAIGALRLVSGQTILAGALDAVAEAALLNSMESVR</sequence>
<proteinExistence type="predicted"/>
<gene>
    <name evidence="3" type="ORF">RAMLITH_00635</name>
</gene>
<dbReference type="InterPro" id="IPR012434">
    <property type="entry name" value="DUF1631"/>
</dbReference>
<protein>
    <submittedName>
        <fullName evidence="3">DUF1631 domain-containing protein</fullName>
    </submittedName>
</protein>
<keyword evidence="4" id="KW-1185">Reference proteome</keyword>
<accession>A0A7X6I4H2</accession>
<organism evidence="3 4">
    <name type="scientific">Ramlibacter lithotrophicus</name>
    <dbReference type="NCBI Taxonomy" id="2606681"/>
    <lineage>
        <taxon>Bacteria</taxon>
        <taxon>Pseudomonadati</taxon>
        <taxon>Pseudomonadota</taxon>
        <taxon>Betaproteobacteria</taxon>
        <taxon>Burkholderiales</taxon>
        <taxon>Comamonadaceae</taxon>
        <taxon>Ramlibacter</taxon>
    </lineage>
</organism>
<dbReference type="RefSeq" id="WP_168105414.1">
    <property type="nucleotide sequence ID" value="NZ_VTOX01000001.1"/>
</dbReference>
<evidence type="ECO:0000313" key="3">
    <source>
        <dbReference type="EMBL" id="NKE64311.1"/>
    </source>
</evidence>
<evidence type="ECO:0000256" key="2">
    <source>
        <dbReference type="SAM" id="MobiDB-lite"/>
    </source>
</evidence>
<keyword evidence="1" id="KW-0175">Coiled coil</keyword>
<dbReference type="Proteomes" id="UP000521868">
    <property type="component" value="Unassembled WGS sequence"/>
</dbReference>
<feature type="coiled-coil region" evidence="1">
    <location>
        <begin position="429"/>
        <end position="463"/>
    </location>
</feature>
<feature type="region of interest" description="Disordered" evidence="2">
    <location>
        <begin position="245"/>
        <end position="265"/>
    </location>
</feature>
<name>A0A7X6I4H2_9BURK</name>
<reference evidence="3 4" key="1">
    <citation type="journal article" date="2020" name="Nature">
        <title>Bacterial chemolithoautotrophy via manganese oxidation.</title>
        <authorList>
            <person name="Yu H."/>
            <person name="Leadbetter J.R."/>
        </authorList>
    </citation>
    <scope>NUCLEOTIDE SEQUENCE [LARGE SCALE GENOMIC DNA]</scope>
    <source>
        <strain evidence="3 4">RBP-1</strain>
    </source>
</reference>
<evidence type="ECO:0000313" key="4">
    <source>
        <dbReference type="Proteomes" id="UP000521868"/>
    </source>
</evidence>
<evidence type="ECO:0000256" key="1">
    <source>
        <dbReference type="SAM" id="Coils"/>
    </source>
</evidence>